<proteinExistence type="inferred from homology"/>
<evidence type="ECO:0000259" key="3">
    <source>
        <dbReference type="Pfam" id="PF02114"/>
    </source>
</evidence>
<protein>
    <recommendedName>
        <fullName evidence="3">Phosducin domain-containing protein</fullName>
    </recommendedName>
</protein>
<keyword evidence="5" id="KW-1185">Reference proteome</keyword>
<name>A0A2R6QEI9_9APHY</name>
<feature type="region of interest" description="Disordered" evidence="2">
    <location>
        <begin position="1"/>
        <end position="80"/>
    </location>
</feature>
<comment type="caution">
    <text evidence="4">The sequence shown here is derived from an EMBL/GenBank/DDBJ whole genome shotgun (WGS) entry which is preliminary data.</text>
</comment>
<evidence type="ECO:0000313" key="5">
    <source>
        <dbReference type="Proteomes" id="UP000186601"/>
    </source>
</evidence>
<evidence type="ECO:0000256" key="1">
    <source>
        <dbReference type="ARBA" id="ARBA00009686"/>
    </source>
</evidence>
<dbReference type="OrthoDB" id="70588at2759"/>
<dbReference type="Gene3D" id="3.40.30.10">
    <property type="entry name" value="Glutaredoxin"/>
    <property type="match status" value="1"/>
</dbReference>
<accession>A0A2R6QEI9</accession>
<feature type="compositionally biased region" description="Low complexity" evidence="2">
    <location>
        <begin position="214"/>
        <end position="231"/>
    </location>
</feature>
<dbReference type="InterPro" id="IPR036249">
    <property type="entry name" value="Thioredoxin-like_sf"/>
</dbReference>
<evidence type="ECO:0000256" key="2">
    <source>
        <dbReference type="SAM" id="MobiDB-lite"/>
    </source>
</evidence>
<dbReference type="STRING" id="98765.A0A2R6QEI9"/>
<dbReference type="PANTHER" id="PTHR46052">
    <property type="entry name" value="PHOSDUCIN-LIKE PROTEIN"/>
    <property type="match status" value="1"/>
</dbReference>
<dbReference type="InterPro" id="IPR024253">
    <property type="entry name" value="Phosducin_thioredoxin-like_dom"/>
</dbReference>
<feature type="domain" description="Phosducin" evidence="3">
    <location>
        <begin position="147"/>
        <end position="219"/>
    </location>
</feature>
<feature type="compositionally biased region" description="Low complexity" evidence="2">
    <location>
        <begin position="17"/>
        <end position="30"/>
    </location>
</feature>
<gene>
    <name evidence="4" type="ORF">PHLCEN_2v3613</name>
</gene>
<dbReference type="Proteomes" id="UP000186601">
    <property type="component" value="Unassembled WGS sequence"/>
</dbReference>
<dbReference type="InterPro" id="IPR051499">
    <property type="entry name" value="Phosducin-like_reg"/>
</dbReference>
<comment type="similarity">
    <text evidence="1">Belongs to the phosducin family.</text>
</comment>
<organism evidence="4 5">
    <name type="scientific">Hermanssonia centrifuga</name>
    <dbReference type="NCBI Taxonomy" id="98765"/>
    <lineage>
        <taxon>Eukaryota</taxon>
        <taxon>Fungi</taxon>
        <taxon>Dikarya</taxon>
        <taxon>Basidiomycota</taxon>
        <taxon>Agaricomycotina</taxon>
        <taxon>Agaricomycetes</taxon>
        <taxon>Polyporales</taxon>
        <taxon>Meruliaceae</taxon>
        <taxon>Hermanssonia</taxon>
    </lineage>
</organism>
<feature type="compositionally biased region" description="Basic and acidic residues" evidence="2">
    <location>
        <begin position="49"/>
        <end position="61"/>
    </location>
</feature>
<dbReference type="AlphaFoldDB" id="A0A2R6QEI9"/>
<dbReference type="EMBL" id="MLYV02000360">
    <property type="protein sequence ID" value="PSS06555.1"/>
    <property type="molecule type" value="Genomic_DNA"/>
</dbReference>
<sequence>MNGDIEELVLSGKLFNPPSRSSSPVRSRSPSPVPAQWPTDGNDYDYDSDAERRRALEDRIARQQQQQDSIGMGPGRTGVKGVIRDRNEAASAARTKRAHEIEAMNRAMEKASLGGMTWAEEERQRLAEKAHEEGEVPSNRVPLSKGRFGHLREVGERGFVQAVESEDRNTWVVLHIYDASLDRCATLDETLGRLARLYPTVKFLRARAGALGFASSSSSSTRNSSSLSTRTPFSLHRSPSRKILVPGRYPQSDDEDDDDDSEDEHNDDGWADDAVDTDVLPTMLVYRGGELVHSWVRVDWEATMGVEELLRQ</sequence>
<feature type="compositionally biased region" description="Acidic residues" evidence="2">
    <location>
        <begin position="252"/>
        <end position="274"/>
    </location>
</feature>
<feature type="region of interest" description="Disordered" evidence="2">
    <location>
        <begin position="214"/>
        <end position="274"/>
    </location>
</feature>
<dbReference type="PANTHER" id="PTHR46052:SF1">
    <property type="entry name" value="PHOSDUCIN-LIKE PROTEIN"/>
    <property type="match status" value="1"/>
</dbReference>
<dbReference type="SUPFAM" id="SSF52833">
    <property type="entry name" value="Thioredoxin-like"/>
    <property type="match status" value="1"/>
</dbReference>
<evidence type="ECO:0000313" key="4">
    <source>
        <dbReference type="EMBL" id="PSS06555.1"/>
    </source>
</evidence>
<dbReference type="Pfam" id="PF02114">
    <property type="entry name" value="Phosducin"/>
    <property type="match status" value="1"/>
</dbReference>
<reference evidence="4 5" key="1">
    <citation type="submission" date="2018-02" db="EMBL/GenBank/DDBJ databases">
        <title>Genome sequence of the basidiomycete white-rot fungus Phlebia centrifuga.</title>
        <authorList>
            <person name="Granchi Z."/>
            <person name="Peng M."/>
            <person name="de Vries R.P."/>
            <person name="Hilden K."/>
            <person name="Makela M.R."/>
            <person name="Grigoriev I."/>
            <person name="Riley R."/>
        </authorList>
    </citation>
    <scope>NUCLEOTIDE SEQUENCE [LARGE SCALE GENOMIC DNA]</scope>
    <source>
        <strain evidence="4 5">FBCC195</strain>
    </source>
</reference>